<accession>A0AAW1D481</accession>
<keyword evidence="1" id="KW-0812">Transmembrane</keyword>
<comment type="caution">
    <text evidence="2">The sequence shown here is derived from an EMBL/GenBank/DDBJ whole genome shotgun (WGS) entry which is preliminary data.</text>
</comment>
<evidence type="ECO:0000256" key="1">
    <source>
        <dbReference type="SAM" id="Phobius"/>
    </source>
</evidence>
<keyword evidence="1" id="KW-1133">Transmembrane helix</keyword>
<feature type="transmembrane region" description="Helical" evidence="1">
    <location>
        <begin position="49"/>
        <end position="69"/>
    </location>
</feature>
<keyword evidence="3" id="KW-1185">Reference proteome</keyword>
<feature type="transmembrane region" description="Helical" evidence="1">
    <location>
        <begin position="20"/>
        <end position="37"/>
    </location>
</feature>
<dbReference type="EMBL" id="JAPXFL010000006">
    <property type="protein sequence ID" value="KAK9504749.1"/>
    <property type="molecule type" value="Genomic_DNA"/>
</dbReference>
<gene>
    <name evidence="2" type="ORF">O3M35_008941</name>
</gene>
<organism evidence="2 3">
    <name type="scientific">Rhynocoris fuscipes</name>
    <dbReference type="NCBI Taxonomy" id="488301"/>
    <lineage>
        <taxon>Eukaryota</taxon>
        <taxon>Metazoa</taxon>
        <taxon>Ecdysozoa</taxon>
        <taxon>Arthropoda</taxon>
        <taxon>Hexapoda</taxon>
        <taxon>Insecta</taxon>
        <taxon>Pterygota</taxon>
        <taxon>Neoptera</taxon>
        <taxon>Paraneoptera</taxon>
        <taxon>Hemiptera</taxon>
        <taxon>Heteroptera</taxon>
        <taxon>Panheteroptera</taxon>
        <taxon>Cimicomorpha</taxon>
        <taxon>Reduviidae</taxon>
        <taxon>Harpactorinae</taxon>
        <taxon>Harpactorini</taxon>
        <taxon>Rhynocoris</taxon>
    </lineage>
</organism>
<dbReference type="Proteomes" id="UP001461498">
    <property type="component" value="Unassembled WGS sequence"/>
</dbReference>
<dbReference type="AlphaFoldDB" id="A0AAW1D481"/>
<evidence type="ECO:0000313" key="3">
    <source>
        <dbReference type="Proteomes" id="UP001461498"/>
    </source>
</evidence>
<protein>
    <submittedName>
        <fullName evidence="2">Uncharacterized protein</fullName>
    </submittedName>
</protein>
<keyword evidence="1" id="KW-0472">Membrane</keyword>
<name>A0AAW1D481_9HEMI</name>
<evidence type="ECO:0000313" key="2">
    <source>
        <dbReference type="EMBL" id="KAK9504749.1"/>
    </source>
</evidence>
<reference evidence="2 3" key="1">
    <citation type="submission" date="2022-12" db="EMBL/GenBank/DDBJ databases">
        <title>Chromosome-level genome assembly of true bugs.</title>
        <authorList>
            <person name="Ma L."/>
            <person name="Li H."/>
        </authorList>
    </citation>
    <scope>NUCLEOTIDE SEQUENCE [LARGE SCALE GENOMIC DNA]</scope>
    <source>
        <strain evidence="2">Lab_2022b</strain>
    </source>
</reference>
<sequence length="95" mass="10584">MVLGKVKKSGGCRMLRGCSALRFTLIAVLVTIAPITGQSSFHFNYSNLLYPPSTNLTFTMLLILLKLFYNSPIHCPYLLQLLAINIPQKLSTLCH</sequence>
<proteinExistence type="predicted"/>